<keyword evidence="4" id="KW-1185">Reference proteome</keyword>
<proteinExistence type="predicted"/>
<comment type="caution">
    <text evidence="3">The sequence shown here is derived from an EMBL/GenBank/DDBJ whole genome shotgun (WGS) entry which is preliminary data.</text>
</comment>
<dbReference type="InterPro" id="IPR025665">
    <property type="entry name" value="Beta-barrel_OMP_2"/>
</dbReference>
<protein>
    <submittedName>
        <fullName evidence="3">PorT family protein</fullName>
    </submittedName>
</protein>
<evidence type="ECO:0000313" key="4">
    <source>
        <dbReference type="Proteomes" id="UP000732105"/>
    </source>
</evidence>
<feature type="signal peptide" evidence="1">
    <location>
        <begin position="1"/>
        <end position="21"/>
    </location>
</feature>
<keyword evidence="1" id="KW-0732">Signal</keyword>
<dbReference type="RefSeq" id="WP_171594121.1">
    <property type="nucleotide sequence ID" value="NZ_RZNH01000003.1"/>
</dbReference>
<feature type="domain" description="Outer membrane protein beta-barrel" evidence="2">
    <location>
        <begin position="192"/>
        <end position="356"/>
    </location>
</feature>
<sequence length="384" mass="44583">MKKHFIVLFVLLSLLTFSSFAQGDFRIGYIVTSNGDTIKGEIAYTLKSKNYKSCTFKQGESITKYSPAELKIYSIDGIRAFASGIVPDFFVETLIEGEISLYKKDLVYYVQKNGGEIHILEQYLKDKEVKTENKRWKGIMLFLVKDRLEGQVNSKNFRFSEKYLTELVRKYNIKGGKEYTETKADIPWAITHYGAVGGVNIHRFYLDEAKTSSYIDDFNHTSPFIGLYYNISSPRLSEKFSFQIEAQLCKLDAKGTSFYGTYKEHFIKTTKLSIPLGLKYDLHTKKLNWHALAGFVADINFNIDHYTMIYRTNDLNTEPEELLNFFSTDKSQIGLWAGMGVEKKFKKFNARFDFRYNKLSSILYDRQQVNFNEDRFSFVLILSK</sequence>
<organism evidence="3 4">
    <name type="scientific">Marinifilum caeruleilacunae</name>
    <dbReference type="NCBI Taxonomy" id="2499076"/>
    <lineage>
        <taxon>Bacteria</taxon>
        <taxon>Pseudomonadati</taxon>
        <taxon>Bacteroidota</taxon>
        <taxon>Bacteroidia</taxon>
        <taxon>Marinilabiliales</taxon>
        <taxon>Marinifilaceae</taxon>
    </lineage>
</organism>
<evidence type="ECO:0000259" key="2">
    <source>
        <dbReference type="Pfam" id="PF13568"/>
    </source>
</evidence>
<evidence type="ECO:0000313" key="3">
    <source>
        <dbReference type="EMBL" id="NOU58843.1"/>
    </source>
</evidence>
<dbReference type="Pfam" id="PF13568">
    <property type="entry name" value="OMP_b-brl_2"/>
    <property type="match status" value="1"/>
</dbReference>
<accession>A0ABX1WRX7</accession>
<name>A0ABX1WRX7_9BACT</name>
<reference evidence="3 4" key="1">
    <citation type="submission" date="2018-12" db="EMBL/GenBank/DDBJ databases">
        <title>Marinifilum JC070 sp. nov., a marine bacterium isolated from Yongle Blue Hole in the South China Sea.</title>
        <authorList>
            <person name="Fu T."/>
        </authorList>
    </citation>
    <scope>NUCLEOTIDE SEQUENCE [LARGE SCALE GENOMIC DNA]</scope>
    <source>
        <strain evidence="3 4">JC070</strain>
    </source>
</reference>
<dbReference type="Proteomes" id="UP000732105">
    <property type="component" value="Unassembled WGS sequence"/>
</dbReference>
<dbReference type="EMBL" id="RZNH01000003">
    <property type="protein sequence ID" value="NOU58843.1"/>
    <property type="molecule type" value="Genomic_DNA"/>
</dbReference>
<feature type="chain" id="PRO_5045461224" evidence="1">
    <location>
        <begin position="22"/>
        <end position="384"/>
    </location>
</feature>
<evidence type="ECO:0000256" key="1">
    <source>
        <dbReference type="SAM" id="SignalP"/>
    </source>
</evidence>
<gene>
    <name evidence="3" type="ORF">ELS83_03365</name>
</gene>